<sequence length="62" mass="7186">MENHERDHRNWNDMGISKENITSIHAFVFSGFGATASEYTSVALLKAFGLRLKKQNERRNNF</sequence>
<protein>
    <submittedName>
        <fullName evidence="1">Uncharacterized protein</fullName>
    </submittedName>
</protein>
<comment type="caution">
    <text evidence="1">The sequence shown here is derived from an EMBL/GenBank/DDBJ whole genome shotgun (WGS) entry which is preliminary data.</text>
</comment>
<organism evidence="1 2">
    <name type="scientific">Brachionus plicatilis</name>
    <name type="common">Marine rotifer</name>
    <name type="synonym">Brachionus muelleri</name>
    <dbReference type="NCBI Taxonomy" id="10195"/>
    <lineage>
        <taxon>Eukaryota</taxon>
        <taxon>Metazoa</taxon>
        <taxon>Spiralia</taxon>
        <taxon>Gnathifera</taxon>
        <taxon>Rotifera</taxon>
        <taxon>Eurotatoria</taxon>
        <taxon>Monogononta</taxon>
        <taxon>Pseudotrocha</taxon>
        <taxon>Ploima</taxon>
        <taxon>Brachionidae</taxon>
        <taxon>Brachionus</taxon>
    </lineage>
</organism>
<dbReference type="Proteomes" id="UP000276133">
    <property type="component" value="Unassembled WGS sequence"/>
</dbReference>
<reference evidence="1 2" key="1">
    <citation type="journal article" date="2018" name="Sci. Rep.">
        <title>Genomic signatures of local adaptation to the degree of environmental predictability in rotifers.</title>
        <authorList>
            <person name="Franch-Gras L."/>
            <person name="Hahn C."/>
            <person name="Garcia-Roger E.M."/>
            <person name="Carmona M.J."/>
            <person name="Serra M."/>
            <person name="Gomez A."/>
        </authorList>
    </citation>
    <scope>NUCLEOTIDE SEQUENCE [LARGE SCALE GENOMIC DNA]</scope>
    <source>
        <strain evidence="1">HYR1</strain>
    </source>
</reference>
<name>A0A3M7Q4K2_BRAPC</name>
<proteinExistence type="predicted"/>
<keyword evidence="2" id="KW-1185">Reference proteome</keyword>
<accession>A0A3M7Q4K2</accession>
<dbReference type="EMBL" id="REGN01007430">
    <property type="protein sequence ID" value="RNA06347.1"/>
    <property type="molecule type" value="Genomic_DNA"/>
</dbReference>
<dbReference type="AlphaFoldDB" id="A0A3M7Q4K2"/>
<gene>
    <name evidence="1" type="ORF">BpHYR1_023280</name>
</gene>
<evidence type="ECO:0000313" key="2">
    <source>
        <dbReference type="Proteomes" id="UP000276133"/>
    </source>
</evidence>
<evidence type="ECO:0000313" key="1">
    <source>
        <dbReference type="EMBL" id="RNA06347.1"/>
    </source>
</evidence>